<keyword evidence="3 6" id="KW-0378">Hydrolase</keyword>
<evidence type="ECO:0000259" key="5">
    <source>
        <dbReference type="Pfam" id="PF00884"/>
    </source>
</evidence>
<keyword evidence="7" id="KW-1185">Reference proteome</keyword>
<comment type="caution">
    <text evidence="6">The sequence shown here is derived from an EMBL/GenBank/DDBJ whole genome shotgun (WGS) entry which is preliminary data.</text>
</comment>
<keyword evidence="2" id="KW-0479">Metal-binding</keyword>
<protein>
    <submittedName>
        <fullName evidence="6">Arylsulfatase</fullName>
        <ecNumber evidence="6">3.1.6.1</ecNumber>
    </submittedName>
</protein>
<proteinExistence type="inferred from homology"/>
<comment type="similarity">
    <text evidence="1">Belongs to the sulfatase family.</text>
</comment>
<feature type="domain" description="Sulfatase N-terminal" evidence="5">
    <location>
        <begin position="60"/>
        <end position="353"/>
    </location>
</feature>
<dbReference type="InterPro" id="IPR050738">
    <property type="entry name" value="Sulfatase"/>
</dbReference>
<dbReference type="PANTHER" id="PTHR42693">
    <property type="entry name" value="ARYLSULFATASE FAMILY MEMBER"/>
    <property type="match status" value="1"/>
</dbReference>
<dbReference type="InterPro" id="IPR000917">
    <property type="entry name" value="Sulfatase_N"/>
</dbReference>
<dbReference type="EC" id="3.1.6.1" evidence="6"/>
<dbReference type="AlphaFoldDB" id="A0A5C5XIN8"/>
<dbReference type="Gene3D" id="3.30.1120.10">
    <property type="match status" value="1"/>
</dbReference>
<evidence type="ECO:0000256" key="4">
    <source>
        <dbReference type="ARBA" id="ARBA00022837"/>
    </source>
</evidence>
<dbReference type="CDD" id="cd16146">
    <property type="entry name" value="ARS_like"/>
    <property type="match status" value="1"/>
</dbReference>
<dbReference type="InterPro" id="IPR017850">
    <property type="entry name" value="Alkaline_phosphatase_core_sf"/>
</dbReference>
<dbReference type="GO" id="GO:0046872">
    <property type="term" value="F:metal ion binding"/>
    <property type="evidence" value="ECO:0007669"/>
    <property type="project" value="UniProtKB-KW"/>
</dbReference>
<dbReference type="PROSITE" id="PS00523">
    <property type="entry name" value="SULFATASE_1"/>
    <property type="match status" value="1"/>
</dbReference>
<dbReference type="GO" id="GO:0004065">
    <property type="term" value="F:arylsulfatase activity"/>
    <property type="evidence" value="ECO:0007669"/>
    <property type="project" value="UniProtKB-EC"/>
</dbReference>
<name>A0A5C5XIN8_9PLAN</name>
<dbReference type="Pfam" id="PF00884">
    <property type="entry name" value="Sulfatase"/>
    <property type="match status" value="1"/>
</dbReference>
<dbReference type="SUPFAM" id="SSF53649">
    <property type="entry name" value="Alkaline phosphatase-like"/>
    <property type="match status" value="1"/>
</dbReference>
<dbReference type="PANTHER" id="PTHR42693:SF53">
    <property type="entry name" value="ENDO-4-O-SULFATASE"/>
    <property type="match status" value="1"/>
</dbReference>
<reference evidence="6 7" key="1">
    <citation type="submission" date="2019-02" db="EMBL/GenBank/DDBJ databases">
        <title>Deep-cultivation of Planctomycetes and their phenomic and genomic characterization uncovers novel biology.</title>
        <authorList>
            <person name="Wiegand S."/>
            <person name="Jogler M."/>
            <person name="Boedeker C."/>
            <person name="Pinto D."/>
            <person name="Vollmers J."/>
            <person name="Rivas-Marin E."/>
            <person name="Kohn T."/>
            <person name="Peeters S.H."/>
            <person name="Heuer A."/>
            <person name="Rast P."/>
            <person name="Oberbeckmann S."/>
            <person name="Bunk B."/>
            <person name="Jeske O."/>
            <person name="Meyerdierks A."/>
            <person name="Storesund J.E."/>
            <person name="Kallscheuer N."/>
            <person name="Luecker S."/>
            <person name="Lage O.M."/>
            <person name="Pohl T."/>
            <person name="Merkel B.J."/>
            <person name="Hornburger P."/>
            <person name="Mueller R.-W."/>
            <person name="Bruemmer F."/>
            <person name="Labrenz M."/>
            <person name="Spormann A.M."/>
            <person name="Op Den Camp H."/>
            <person name="Overmann J."/>
            <person name="Amann R."/>
            <person name="Jetten M.S.M."/>
            <person name="Mascher T."/>
            <person name="Medema M.H."/>
            <person name="Devos D.P."/>
            <person name="Kaster A.-K."/>
            <person name="Ovreas L."/>
            <person name="Rohde M."/>
            <person name="Galperin M.Y."/>
            <person name="Jogler C."/>
        </authorList>
    </citation>
    <scope>NUCLEOTIDE SEQUENCE [LARGE SCALE GENOMIC DNA]</scope>
    <source>
        <strain evidence="6 7">Pan54</strain>
    </source>
</reference>
<dbReference type="Proteomes" id="UP000316095">
    <property type="component" value="Unassembled WGS sequence"/>
</dbReference>
<sequence>MHDKPIEYSELIKMQIYSEDILMKSTPVECAWSLAGSRLLILLCLAANGMTAKAAEAPRPNVLLILTDDQGYGDIGSHGNPYLKTPVLDRLAESGARFDRFYVSPVCAPTRASLLTGRYHLRTGVTGVTRGYENMNADEITLAECFEQGGYRTGCFGKWHNGRHMPMHPNGQGFEEFFGFCGGHWNTYFDSPLEHNGKSVSTEGYIIDVLTDHAIDFMEENDREPWFCYVPFNTPHSPWRVPDAYWQKYEGLGLDAKAQCAYAMVENIDDNVGRLLESLEKTEQSKRTIVLFITDNGINSDRFNAGMLGRKGSHNEGGVRVPCFIRYPGIIPANTTIKEISAHIDILPTLAELCYLERPAEPPLDGVSLVPLLRQQNPDWPERMIFTDTFRSRSGLEKMNGAVRTQQWRATTSRGQWQLFDMQDDPGQTKNLSAEHSELVADFAQAFEDWFASTGATEIGERPIPIGHASRQQFELYPCESKLIPGHGEGISYTGDTTNGFANCWIHEWTDPAAYPEWKLEVLGAGEYEIEMEYTCHRNDVGVEMEVCIGDQKSSVVIPKAYDPPLVNKPDHVFSYNYQTKASWAKIKTGHMKLTAGMHTAQVKIKHFARKGISRPAQGIDLRVVRLKRVD</sequence>
<dbReference type="InterPro" id="IPR024607">
    <property type="entry name" value="Sulfatase_CS"/>
</dbReference>
<evidence type="ECO:0000256" key="1">
    <source>
        <dbReference type="ARBA" id="ARBA00008779"/>
    </source>
</evidence>
<keyword evidence="4" id="KW-0106">Calcium</keyword>
<dbReference type="Gene3D" id="3.40.720.10">
    <property type="entry name" value="Alkaline Phosphatase, subunit A"/>
    <property type="match status" value="1"/>
</dbReference>
<evidence type="ECO:0000256" key="2">
    <source>
        <dbReference type="ARBA" id="ARBA00022723"/>
    </source>
</evidence>
<evidence type="ECO:0000313" key="6">
    <source>
        <dbReference type="EMBL" id="TWT63027.1"/>
    </source>
</evidence>
<accession>A0A5C5XIN8</accession>
<evidence type="ECO:0000256" key="3">
    <source>
        <dbReference type="ARBA" id="ARBA00022801"/>
    </source>
</evidence>
<gene>
    <name evidence="6" type="primary">atsA_40</name>
    <name evidence="6" type="ORF">Pan54_37780</name>
</gene>
<dbReference type="EMBL" id="SJPG01000001">
    <property type="protein sequence ID" value="TWT63027.1"/>
    <property type="molecule type" value="Genomic_DNA"/>
</dbReference>
<organism evidence="6 7">
    <name type="scientific">Rubinisphaera italica</name>
    <dbReference type="NCBI Taxonomy" id="2527969"/>
    <lineage>
        <taxon>Bacteria</taxon>
        <taxon>Pseudomonadati</taxon>
        <taxon>Planctomycetota</taxon>
        <taxon>Planctomycetia</taxon>
        <taxon>Planctomycetales</taxon>
        <taxon>Planctomycetaceae</taxon>
        <taxon>Rubinisphaera</taxon>
    </lineage>
</organism>
<evidence type="ECO:0000313" key="7">
    <source>
        <dbReference type="Proteomes" id="UP000316095"/>
    </source>
</evidence>